<organism evidence="1 2">
    <name type="scientific">Dendrobium chrysotoxum</name>
    <name type="common">Orchid</name>
    <dbReference type="NCBI Taxonomy" id="161865"/>
    <lineage>
        <taxon>Eukaryota</taxon>
        <taxon>Viridiplantae</taxon>
        <taxon>Streptophyta</taxon>
        <taxon>Embryophyta</taxon>
        <taxon>Tracheophyta</taxon>
        <taxon>Spermatophyta</taxon>
        <taxon>Magnoliopsida</taxon>
        <taxon>Liliopsida</taxon>
        <taxon>Asparagales</taxon>
        <taxon>Orchidaceae</taxon>
        <taxon>Epidendroideae</taxon>
        <taxon>Malaxideae</taxon>
        <taxon>Dendrobiinae</taxon>
        <taxon>Dendrobium</taxon>
    </lineage>
</organism>
<evidence type="ECO:0000313" key="1">
    <source>
        <dbReference type="EMBL" id="KAH0461314.1"/>
    </source>
</evidence>
<protein>
    <submittedName>
        <fullName evidence="1">Uncharacterized protein</fullName>
    </submittedName>
</protein>
<reference evidence="1 2" key="1">
    <citation type="journal article" date="2021" name="Hortic Res">
        <title>Chromosome-scale assembly of the Dendrobium chrysotoxum genome enhances the understanding of orchid evolution.</title>
        <authorList>
            <person name="Zhang Y."/>
            <person name="Zhang G.Q."/>
            <person name="Zhang D."/>
            <person name="Liu X.D."/>
            <person name="Xu X.Y."/>
            <person name="Sun W.H."/>
            <person name="Yu X."/>
            <person name="Zhu X."/>
            <person name="Wang Z.W."/>
            <person name="Zhao X."/>
            <person name="Zhong W.Y."/>
            <person name="Chen H."/>
            <person name="Yin W.L."/>
            <person name="Huang T."/>
            <person name="Niu S.C."/>
            <person name="Liu Z.J."/>
        </authorList>
    </citation>
    <scope>NUCLEOTIDE SEQUENCE [LARGE SCALE GENOMIC DNA]</scope>
    <source>
        <strain evidence="1">Lindl</strain>
    </source>
</reference>
<keyword evidence="2" id="KW-1185">Reference proteome</keyword>
<gene>
    <name evidence="1" type="ORF">IEQ34_008889</name>
</gene>
<dbReference type="EMBL" id="JAGFBR010000009">
    <property type="protein sequence ID" value="KAH0461314.1"/>
    <property type="molecule type" value="Genomic_DNA"/>
</dbReference>
<dbReference type="AlphaFoldDB" id="A0AAV7H0S2"/>
<proteinExistence type="predicted"/>
<evidence type="ECO:0000313" key="2">
    <source>
        <dbReference type="Proteomes" id="UP000775213"/>
    </source>
</evidence>
<accession>A0AAV7H0S2</accession>
<comment type="caution">
    <text evidence="1">The sequence shown here is derived from an EMBL/GenBank/DDBJ whole genome shotgun (WGS) entry which is preliminary data.</text>
</comment>
<dbReference type="Proteomes" id="UP000775213">
    <property type="component" value="Unassembled WGS sequence"/>
</dbReference>
<sequence>MGVMAAKLEMVADCIVSYILCEHVRDETHSHRPPRMRSVLCLRKRRHHRLDDIAIEHSHGRDFNAHTF</sequence>
<name>A0AAV7H0S2_DENCH</name>